<organism evidence="9 10">
    <name type="scientific">Vibrio marisflavi CECT 7928</name>
    <dbReference type="NCBI Taxonomy" id="634439"/>
    <lineage>
        <taxon>Bacteria</taxon>
        <taxon>Pseudomonadati</taxon>
        <taxon>Pseudomonadota</taxon>
        <taxon>Gammaproteobacteria</taxon>
        <taxon>Vibrionales</taxon>
        <taxon>Vibrionaceae</taxon>
        <taxon>Vibrio</taxon>
    </lineage>
</organism>
<dbReference type="Gene3D" id="1.10.8.60">
    <property type="match status" value="1"/>
</dbReference>
<keyword evidence="5" id="KW-0804">Transcription</keyword>
<dbReference type="SUPFAM" id="SSF52172">
    <property type="entry name" value="CheY-like"/>
    <property type="match status" value="1"/>
</dbReference>
<dbReference type="Proteomes" id="UP000838748">
    <property type="component" value="Unassembled WGS sequence"/>
</dbReference>
<protein>
    <submittedName>
        <fullName evidence="9">Regulatory protein AtoC</fullName>
    </submittedName>
</protein>
<keyword evidence="1" id="KW-0547">Nucleotide-binding</keyword>
<comment type="caution">
    <text evidence="6">Lacks conserved residue(s) required for the propagation of feature annotation.</text>
</comment>
<evidence type="ECO:0000256" key="5">
    <source>
        <dbReference type="ARBA" id="ARBA00023163"/>
    </source>
</evidence>
<keyword evidence="3" id="KW-0805">Transcription regulation</keyword>
<dbReference type="SMART" id="SM00382">
    <property type="entry name" value="AAA"/>
    <property type="match status" value="1"/>
</dbReference>
<dbReference type="CDD" id="cd00009">
    <property type="entry name" value="AAA"/>
    <property type="match status" value="1"/>
</dbReference>
<dbReference type="PROSITE" id="PS50110">
    <property type="entry name" value="RESPONSE_REGULATORY"/>
    <property type="match status" value="1"/>
</dbReference>
<dbReference type="InterPro" id="IPR001789">
    <property type="entry name" value="Sig_transdc_resp-reg_receiver"/>
</dbReference>
<dbReference type="SUPFAM" id="SSF46689">
    <property type="entry name" value="Homeodomain-like"/>
    <property type="match status" value="1"/>
</dbReference>
<dbReference type="Gene3D" id="1.10.10.60">
    <property type="entry name" value="Homeodomain-like"/>
    <property type="match status" value="1"/>
</dbReference>
<dbReference type="InterPro" id="IPR058031">
    <property type="entry name" value="AAA_lid_NorR"/>
</dbReference>
<keyword evidence="2" id="KW-0067">ATP-binding</keyword>
<dbReference type="EMBL" id="CAKLDM010000002">
    <property type="protein sequence ID" value="CAH0540087.1"/>
    <property type="molecule type" value="Genomic_DNA"/>
</dbReference>
<evidence type="ECO:0000259" key="7">
    <source>
        <dbReference type="PROSITE" id="PS50045"/>
    </source>
</evidence>
<gene>
    <name evidence="9" type="primary">atoC_1</name>
    <name evidence="9" type="ORF">VMF7928_02609</name>
</gene>
<dbReference type="PRINTS" id="PR01590">
    <property type="entry name" value="HTHFIS"/>
</dbReference>
<dbReference type="InterPro" id="IPR025662">
    <property type="entry name" value="Sigma_54_int_dom_ATP-bd_1"/>
</dbReference>
<dbReference type="PANTHER" id="PTHR32071:SF21">
    <property type="entry name" value="TRANSCRIPTIONAL REGULATORY PROTEIN FLGR"/>
    <property type="match status" value="1"/>
</dbReference>
<feature type="domain" description="Response regulatory" evidence="8">
    <location>
        <begin position="8"/>
        <end position="121"/>
    </location>
</feature>
<evidence type="ECO:0000256" key="1">
    <source>
        <dbReference type="ARBA" id="ARBA00022741"/>
    </source>
</evidence>
<sequence length="463" mass="52274">MMSENTQEILLIEPQKNQGKLYQKTLRQAGYHCQWFSSYSQAIASEDTWPSLLLCAITDWNESLVEHFAQLRVQYPDARLVILIHFSNSELAAKAMCLGAEDFFLSPMDPELLLQHVHGLTGLSVLNDVIAEDWQSRRTLQLAKRVARTQATVLISGESGTGKEVLAQFIHRHSPRREAPFVAVNCAAIPTSMLESILFGHEKGAYTGAVNSRVGKFEQADGGTLFLDEIGELPVELQAKLLRVLQEREVERLGSRHVKSLDLRVIAATNQDLKQKVSLGEFREDLFYRLDVFPLSWVPLRVRRDDILPLAKFFIDRYREELGFQCKVQITEQARSRLKNYSWPGNVRELENVIHRTLILCNGEVINAKDLLLADEDCYEPMIGTTDPFNPDIPTKECKETPPTAGISNEFQPVIDALQRFNGHRTKAAADLGVTTRALRYRLAKMKEQGIDINSVLSASIVS</sequence>
<evidence type="ECO:0000256" key="6">
    <source>
        <dbReference type="PROSITE-ProRule" id="PRU00169"/>
    </source>
</evidence>
<dbReference type="RefSeq" id="WP_237362108.1">
    <property type="nucleotide sequence ID" value="NZ_CAKLDM010000002.1"/>
</dbReference>
<proteinExistence type="predicted"/>
<evidence type="ECO:0000256" key="3">
    <source>
        <dbReference type="ARBA" id="ARBA00023015"/>
    </source>
</evidence>
<dbReference type="Pfam" id="PF02954">
    <property type="entry name" value="HTH_8"/>
    <property type="match status" value="1"/>
</dbReference>
<keyword evidence="10" id="KW-1185">Reference proteome</keyword>
<comment type="caution">
    <text evidence="9">The sequence shown here is derived from an EMBL/GenBank/DDBJ whole genome shotgun (WGS) entry which is preliminary data.</text>
</comment>
<dbReference type="SUPFAM" id="SSF52540">
    <property type="entry name" value="P-loop containing nucleoside triphosphate hydrolases"/>
    <property type="match status" value="1"/>
</dbReference>
<evidence type="ECO:0000313" key="10">
    <source>
        <dbReference type="Proteomes" id="UP000838748"/>
    </source>
</evidence>
<dbReference type="Pfam" id="PF25601">
    <property type="entry name" value="AAA_lid_14"/>
    <property type="match status" value="1"/>
</dbReference>
<evidence type="ECO:0000256" key="4">
    <source>
        <dbReference type="ARBA" id="ARBA00023125"/>
    </source>
</evidence>
<keyword evidence="4" id="KW-0238">DNA-binding</keyword>
<dbReference type="InterPro" id="IPR002197">
    <property type="entry name" value="HTH_Fis"/>
</dbReference>
<dbReference type="InterPro" id="IPR027417">
    <property type="entry name" value="P-loop_NTPase"/>
</dbReference>
<dbReference type="InterPro" id="IPR003593">
    <property type="entry name" value="AAA+_ATPase"/>
</dbReference>
<accession>A0ABN8E3W0</accession>
<dbReference type="PANTHER" id="PTHR32071">
    <property type="entry name" value="TRANSCRIPTIONAL REGULATORY PROTEIN"/>
    <property type="match status" value="1"/>
</dbReference>
<evidence type="ECO:0000313" key="9">
    <source>
        <dbReference type="EMBL" id="CAH0540087.1"/>
    </source>
</evidence>
<evidence type="ECO:0000259" key="8">
    <source>
        <dbReference type="PROSITE" id="PS50110"/>
    </source>
</evidence>
<name>A0ABN8E3W0_9VIBR</name>
<dbReference type="InterPro" id="IPR025944">
    <property type="entry name" value="Sigma_54_int_dom_CS"/>
</dbReference>
<reference evidence="9" key="1">
    <citation type="submission" date="2021-11" db="EMBL/GenBank/DDBJ databases">
        <authorList>
            <person name="Rodrigo-Torres L."/>
            <person name="Arahal R. D."/>
            <person name="Lucena T."/>
        </authorList>
    </citation>
    <scope>NUCLEOTIDE SEQUENCE</scope>
    <source>
        <strain evidence="9">CECT 7928</strain>
    </source>
</reference>
<dbReference type="InterPro" id="IPR002078">
    <property type="entry name" value="Sigma_54_int"/>
</dbReference>
<dbReference type="Gene3D" id="3.40.50.2300">
    <property type="match status" value="1"/>
</dbReference>
<dbReference type="PROSITE" id="PS00676">
    <property type="entry name" value="SIGMA54_INTERACT_2"/>
    <property type="match status" value="1"/>
</dbReference>
<dbReference type="Gene3D" id="3.40.50.300">
    <property type="entry name" value="P-loop containing nucleotide triphosphate hydrolases"/>
    <property type="match status" value="1"/>
</dbReference>
<dbReference type="PROSITE" id="PS00675">
    <property type="entry name" value="SIGMA54_INTERACT_1"/>
    <property type="match status" value="1"/>
</dbReference>
<dbReference type="InterPro" id="IPR011006">
    <property type="entry name" value="CheY-like_superfamily"/>
</dbReference>
<evidence type="ECO:0000256" key="2">
    <source>
        <dbReference type="ARBA" id="ARBA00022840"/>
    </source>
</evidence>
<feature type="domain" description="Sigma-54 factor interaction" evidence="7">
    <location>
        <begin position="129"/>
        <end position="359"/>
    </location>
</feature>
<dbReference type="InterPro" id="IPR009057">
    <property type="entry name" value="Homeodomain-like_sf"/>
</dbReference>
<dbReference type="PROSITE" id="PS50045">
    <property type="entry name" value="SIGMA54_INTERACT_4"/>
    <property type="match status" value="1"/>
</dbReference>
<dbReference type="PROSITE" id="PS00688">
    <property type="entry name" value="SIGMA54_INTERACT_3"/>
    <property type="match status" value="1"/>
</dbReference>
<dbReference type="InterPro" id="IPR025943">
    <property type="entry name" value="Sigma_54_int_dom_ATP-bd_2"/>
</dbReference>
<dbReference type="Pfam" id="PF00158">
    <property type="entry name" value="Sigma54_activat"/>
    <property type="match status" value="1"/>
</dbReference>